<dbReference type="SMART" id="SM00355">
    <property type="entry name" value="ZnF_C2H2"/>
    <property type="match status" value="3"/>
</dbReference>
<keyword evidence="5" id="KW-0862">Zinc</keyword>
<dbReference type="PROSITE" id="PS50157">
    <property type="entry name" value="ZINC_FINGER_C2H2_2"/>
    <property type="match status" value="3"/>
</dbReference>
<evidence type="ECO:0000313" key="10">
    <source>
        <dbReference type="EMBL" id="CEP19223.1"/>
    </source>
</evidence>
<dbReference type="GO" id="GO:0008270">
    <property type="term" value="F:zinc ion binding"/>
    <property type="evidence" value="ECO:0007669"/>
    <property type="project" value="UniProtKB-KW"/>
</dbReference>
<dbReference type="Gene3D" id="3.30.160.60">
    <property type="entry name" value="Classic Zinc Finger"/>
    <property type="match status" value="3"/>
</dbReference>
<dbReference type="PANTHER" id="PTHR23235:SF120">
    <property type="entry name" value="KRUPPEL-LIKE FACTOR 15"/>
    <property type="match status" value="1"/>
</dbReference>
<dbReference type="InterPro" id="IPR036236">
    <property type="entry name" value="Znf_C2H2_sf"/>
</dbReference>
<evidence type="ECO:0000256" key="2">
    <source>
        <dbReference type="ARBA" id="ARBA00022723"/>
    </source>
</evidence>
<reference evidence="10 11" key="1">
    <citation type="submission" date="2014-09" db="EMBL/GenBank/DDBJ databases">
        <authorList>
            <person name="Ellenberger Sabrina"/>
        </authorList>
    </citation>
    <scope>NUCLEOTIDE SEQUENCE [LARGE SCALE GENOMIC DNA]</scope>
    <source>
        <strain evidence="10 11">CBS 412.66</strain>
    </source>
</reference>
<feature type="domain" description="C2H2-type" evidence="9">
    <location>
        <begin position="346"/>
        <end position="373"/>
    </location>
</feature>
<dbReference type="FunFam" id="3.30.160.60:FF:000125">
    <property type="entry name" value="Putative zinc finger protein 143"/>
    <property type="match status" value="1"/>
</dbReference>
<comment type="subcellular location">
    <subcellularLocation>
        <location evidence="1">Nucleus</location>
    </subcellularLocation>
</comment>
<dbReference type="GO" id="GO:0000978">
    <property type="term" value="F:RNA polymerase II cis-regulatory region sequence-specific DNA binding"/>
    <property type="evidence" value="ECO:0007669"/>
    <property type="project" value="TreeGrafter"/>
</dbReference>
<evidence type="ECO:0000256" key="8">
    <source>
        <dbReference type="SAM" id="MobiDB-lite"/>
    </source>
</evidence>
<evidence type="ECO:0000313" key="11">
    <source>
        <dbReference type="Proteomes" id="UP000054107"/>
    </source>
</evidence>
<keyword evidence="4 7" id="KW-0863">Zinc-finger</keyword>
<keyword evidence="11" id="KW-1185">Reference proteome</keyword>
<evidence type="ECO:0000259" key="9">
    <source>
        <dbReference type="PROSITE" id="PS50157"/>
    </source>
</evidence>
<dbReference type="GO" id="GO:0000981">
    <property type="term" value="F:DNA-binding transcription factor activity, RNA polymerase II-specific"/>
    <property type="evidence" value="ECO:0007669"/>
    <property type="project" value="TreeGrafter"/>
</dbReference>
<feature type="domain" description="C2H2-type" evidence="9">
    <location>
        <begin position="318"/>
        <end position="345"/>
    </location>
</feature>
<feature type="domain" description="C2H2-type" evidence="9">
    <location>
        <begin position="288"/>
        <end position="317"/>
    </location>
</feature>
<gene>
    <name evidence="10" type="primary">PARPA_13536.1 scaffold 46959</name>
</gene>
<evidence type="ECO:0000256" key="5">
    <source>
        <dbReference type="ARBA" id="ARBA00022833"/>
    </source>
</evidence>
<dbReference type="PANTHER" id="PTHR23235">
    <property type="entry name" value="KRUEPPEL-LIKE TRANSCRIPTION FACTOR"/>
    <property type="match status" value="1"/>
</dbReference>
<evidence type="ECO:0000256" key="6">
    <source>
        <dbReference type="ARBA" id="ARBA00023242"/>
    </source>
</evidence>
<feature type="compositionally biased region" description="Low complexity" evidence="8">
    <location>
        <begin position="276"/>
        <end position="287"/>
    </location>
</feature>
<dbReference type="Proteomes" id="UP000054107">
    <property type="component" value="Unassembled WGS sequence"/>
</dbReference>
<dbReference type="EMBL" id="LN734017">
    <property type="protein sequence ID" value="CEP19223.1"/>
    <property type="molecule type" value="Genomic_DNA"/>
</dbReference>
<evidence type="ECO:0000256" key="7">
    <source>
        <dbReference type="PROSITE-ProRule" id="PRU00042"/>
    </source>
</evidence>
<dbReference type="InterPro" id="IPR013087">
    <property type="entry name" value="Znf_C2H2_type"/>
</dbReference>
<proteinExistence type="predicted"/>
<organism evidence="10 11">
    <name type="scientific">Parasitella parasitica</name>
    <dbReference type="NCBI Taxonomy" id="35722"/>
    <lineage>
        <taxon>Eukaryota</taxon>
        <taxon>Fungi</taxon>
        <taxon>Fungi incertae sedis</taxon>
        <taxon>Mucoromycota</taxon>
        <taxon>Mucoromycotina</taxon>
        <taxon>Mucoromycetes</taxon>
        <taxon>Mucorales</taxon>
        <taxon>Mucorineae</taxon>
        <taxon>Mucoraceae</taxon>
        <taxon>Parasitella</taxon>
    </lineage>
</organism>
<dbReference type="FunFam" id="3.30.160.60:FF:000145">
    <property type="entry name" value="Zinc finger protein 574"/>
    <property type="match status" value="1"/>
</dbReference>
<dbReference type="AlphaFoldDB" id="A0A0B7NVB0"/>
<dbReference type="STRING" id="35722.A0A0B7NVB0"/>
<sequence>MQSQHYDIDLNFQDPYLCMNNSNDNLDYLCQENSEMPLIAPLVPSFPSTDSLSDAVSRMQMMENNNLSLKIEPCISITEPTPIRQNQYHHQHSCSDSSLNFVDQFIAQHCNQLDQQPQQQDSTDIPFSDVLDSTSSILDNLLLAQPGSNTDWLSWTPNRGSSPASIASSSFDDPALLQSNTPDSSALYYNLLMSTEELLGSTTPNMGIVGYPSPYMSDYNAIDNTGLTVRKANRSRRVSEPPKLSGSIQQEFQLAYGSETSIRRSLSDCKKKNGRARSNSSASSGGNHLCPHPGCGKSFTRPYNLTSHMRTHTADRPFACTECGRRFARQHDRNRHEKLHWGIKPYACMHCHKPFARMDALNRHLRVENGCQQQQQLHLQLQQQQFHVV</sequence>
<accession>A0A0B7NVB0</accession>
<protein>
    <recommendedName>
        <fullName evidence="9">C2H2-type domain-containing protein</fullName>
    </recommendedName>
</protein>
<evidence type="ECO:0000256" key="3">
    <source>
        <dbReference type="ARBA" id="ARBA00022737"/>
    </source>
</evidence>
<keyword evidence="6" id="KW-0539">Nucleus</keyword>
<dbReference type="FunFam" id="3.30.160.60:FF:000100">
    <property type="entry name" value="Zinc finger 45-like"/>
    <property type="match status" value="1"/>
</dbReference>
<keyword evidence="2" id="KW-0479">Metal-binding</keyword>
<dbReference type="SUPFAM" id="SSF57667">
    <property type="entry name" value="beta-beta-alpha zinc fingers"/>
    <property type="match status" value="2"/>
</dbReference>
<evidence type="ECO:0000256" key="4">
    <source>
        <dbReference type="ARBA" id="ARBA00022771"/>
    </source>
</evidence>
<keyword evidence="3" id="KW-0677">Repeat</keyword>
<evidence type="ECO:0000256" key="1">
    <source>
        <dbReference type="ARBA" id="ARBA00004123"/>
    </source>
</evidence>
<feature type="region of interest" description="Disordered" evidence="8">
    <location>
        <begin position="266"/>
        <end position="287"/>
    </location>
</feature>
<dbReference type="GO" id="GO:0005634">
    <property type="term" value="C:nucleus"/>
    <property type="evidence" value="ECO:0007669"/>
    <property type="project" value="UniProtKB-SubCell"/>
</dbReference>
<dbReference type="OrthoDB" id="8117402at2759"/>
<dbReference type="PROSITE" id="PS00028">
    <property type="entry name" value="ZINC_FINGER_C2H2_1"/>
    <property type="match status" value="2"/>
</dbReference>
<dbReference type="Pfam" id="PF00096">
    <property type="entry name" value="zf-C2H2"/>
    <property type="match status" value="3"/>
</dbReference>
<name>A0A0B7NVB0_9FUNG</name>